<accession>A0A511KN91</accession>
<feature type="compositionally biased region" description="Polar residues" evidence="2">
    <location>
        <begin position="77"/>
        <end position="86"/>
    </location>
</feature>
<organism evidence="3 4">
    <name type="scientific">Rhodotorula toruloides</name>
    <name type="common">Yeast</name>
    <name type="synonym">Rhodosporidium toruloides</name>
    <dbReference type="NCBI Taxonomy" id="5286"/>
    <lineage>
        <taxon>Eukaryota</taxon>
        <taxon>Fungi</taxon>
        <taxon>Dikarya</taxon>
        <taxon>Basidiomycota</taxon>
        <taxon>Pucciniomycotina</taxon>
        <taxon>Microbotryomycetes</taxon>
        <taxon>Sporidiobolales</taxon>
        <taxon>Sporidiobolaceae</taxon>
        <taxon>Rhodotorula</taxon>
    </lineage>
</organism>
<feature type="region of interest" description="Disordered" evidence="2">
    <location>
        <begin position="126"/>
        <end position="161"/>
    </location>
</feature>
<evidence type="ECO:0000256" key="1">
    <source>
        <dbReference type="SAM" id="Coils"/>
    </source>
</evidence>
<feature type="compositionally biased region" description="Low complexity" evidence="2">
    <location>
        <begin position="1221"/>
        <end position="1230"/>
    </location>
</feature>
<feature type="compositionally biased region" description="Basic and acidic residues" evidence="2">
    <location>
        <begin position="429"/>
        <end position="440"/>
    </location>
</feature>
<dbReference type="EMBL" id="BJWK01000014">
    <property type="protein sequence ID" value="GEM11375.1"/>
    <property type="molecule type" value="Genomic_DNA"/>
</dbReference>
<gene>
    <name evidence="3" type="ORF">Rt10032_c14g5392</name>
</gene>
<feature type="compositionally biased region" description="Polar residues" evidence="2">
    <location>
        <begin position="337"/>
        <end position="358"/>
    </location>
</feature>
<name>A0A511KN91_RHOTO</name>
<feature type="compositionally biased region" description="Gly residues" evidence="2">
    <location>
        <begin position="52"/>
        <end position="67"/>
    </location>
</feature>
<feature type="region of interest" description="Disordered" evidence="2">
    <location>
        <begin position="201"/>
        <end position="463"/>
    </location>
</feature>
<feature type="coiled-coil region" evidence="1">
    <location>
        <begin position="965"/>
        <end position="1196"/>
    </location>
</feature>
<feature type="compositionally biased region" description="Basic and acidic residues" evidence="2">
    <location>
        <begin position="209"/>
        <end position="243"/>
    </location>
</feature>
<feature type="compositionally biased region" description="Polar residues" evidence="2">
    <location>
        <begin position="382"/>
        <end position="393"/>
    </location>
</feature>
<dbReference type="OrthoDB" id="2528936at2759"/>
<feature type="region of interest" description="Disordered" evidence="2">
    <location>
        <begin position="1203"/>
        <end position="1235"/>
    </location>
</feature>
<evidence type="ECO:0000313" key="4">
    <source>
        <dbReference type="Proteomes" id="UP000321518"/>
    </source>
</evidence>
<proteinExistence type="predicted"/>
<feature type="region of interest" description="Disordered" evidence="2">
    <location>
        <begin position="1"/>
        <end position="106"/>
    </location>
</feature>
<comment type="caution">
    <text evidence="3">The sequence shown here is derived from an EMBL/GenBank/DDBJ whole genome shotgun (WGS) entry which is preliminary data.</text>
</comment>
<dbReference type="AlphaFoldDB" id="A0A511KN91"/>
<reference evidence="3 4" key="1">
    <citation type="submission" date="2019-07" db="EMBL/GenBank/DDBJ databases">
        <title>Rhodotorula toruloides NBRC10032 genome sequencing.</title>
        <authorList>
            <person name="Shida Y."/>
            <person name="Takaku H."/>
            <person name="Ogasawara W."/>
            <person name="Mori K."/>
        </authorList>
    </citation>
    <scope>NUCLEOTIDE SEQUENCE [LARGE SCALE GENOMIC DNA]</scope>
    <source>
        <strain evidence="3 4">NBRC10032</strain>
    </source>
</reference>
<protein>
    <submittedName>
        <fullName evidence="3">Proteophosphoglycan ppg4</fullName>
    </submittedName>
</protein>
<evidence type="ECO:0000256" key="2">
    <source>
        <dbReference type="SAM" id="MobiDB-lite"/>
    </source>
</evidence>
<feature type="compositionally biased region" description="Basic and acidic residues" evidence="2">
    <location>
        <begin position="254"/>
        <end position="267"/>
    </location>
</feature>
<feature type="compositionally biased region" description="Low complexity" evidence="2">
    <location>
        <begin position="270"/>
        <end position="284"/>
    </location>
</feature>
<feature type="coiled-coil region" evidence="1">
    <location>
        <begin position="792"/>
        <end position="845"/>
    </location>
</feature>
<feature type="compositionally biased region" description="Polar residues" evidence="2">
    <location>
        <begin position="126"/>
        <end position="136"/>
    </location>
</feature>
<dbReference type="Proteomes" id="UP000321518">
    <property type="component" value="Unassembled WGS sequence"/>
</dbReference>
<evidence type="ECO:0000313" key="3">
    <source>
        <dbReference type="EMBL" id="GEM11375.1"/>
    </source>
</evidence>
<sequence length="1254" mass="136813">MSAKHAVRAPFEGDSPGGAGTRGAGKAAGEELRGAGEPNWWASEDLKKRQRGGIGGAAASGGGLARGGRGHAPPCNPSDTNPSPSFASPPYPIQSAQRPWPDRLFGPAFVNQGFVPSSLFLSPNASTFTPLGSATVTPLGPLPPHPTAHTSDEPPSSGFYVNHEEYRGQEEDLHVQPDGLYTAFPAPQLAHSIVLPWTASQAGSSAGGDVRHDPEGMLTTKEKERIFGEARQKKGSRAIEIKRPPPKVVSAPRAVEKDMQPVGDIKKRNSPASSNNSTTFNFSPRVADFRPRSSSPEPAWTSHPPLPLKFTAKPTEDPLTAPPSTADSTRAPPTFGLLNQLNSPTSSTISVADSSATSLVPYGESDAESDNEAESSAYATPPTISKTPTSVRSKSPEAQRKLQRSSAPSPPPSAPSEVGEEQPQPSDEATMREDDVKEAGGDENAEATSVSPGMKSVGDDGEAANTTEVFIVFPAEIKIVEDGASTTTTNSTVSSPNEEPPIKRFKMEQVEESTCESGEVVGKKETQTFHASSSSSVNICTDALVHASRANALFSPAPLSRSGNWESVPSFNLISSPSARAPLNLSVSPFNPSTDPNFISSHAWNNGSSSIPTQFGPVPPPHAQQQIRLRTVESLLRDTMEANGVLRRKVEKFKVAYKEQAIKLAAKDVEAESARKELVGKLERTATKLEQARRSSSSSVSIARFTSEETKRALLDQRKELVGEKEAAVKKLELLLDIETKRSQSLQAVRMRDDKLRATDDALNSLDGRIKKSEQHAGDAVRVARATEAQHREDFERRLRAAEADRRKELESRMVDEKKALEGNMKSLEEKLEASEDELLQASASVELMKVKSEDATGKLKALSVQLNDMVASRNAALDDVKTLKDELSQAHASIARWKGALEEKGVEVKTVSAELKGMVAARDAALTRWREVKNELDMRCRELDEAKDASKKAREAEMQAALSLASIKTVLKEKENELTNVEYQRDEAIREIIRLDDSMAEPGKELIAANKTCDEFRITMQELEKRADSLDTELSTVKTESETFRSKLLKEITRLPTQVKEAQEQQARVSKLERDLADAQQKVDGAEIAKKQVELERDETRKKLESEQTARTALEDLFRQKNEYKETEFKLLQERAKVEQGELRQRIQRLEEELIEAEHLRTEAGQHVDAVLAETAALREDKAKLEKRIAQFTQNKAESVCVASRSDAGADVERSREAPSETASTTSSAVHTMFARRPVASKTLELLSKTRKA</sequence>
<keyword evidence="1" id="KW-0175">Coiled coil</keyword>